<comment type="caution">
    <text evidence="1">The sequence shown here is derived from an EMBL/GenBank/DDBJ whole genome shotgun (WGS) entry which is preliminary data.</text>
</comment>
<accession>A0A1R3K1K1</accession>
<reference evidence="1 3" key="1">
    <citation type="submission" date="2013-09" db="EMBL/GenBank/DDBJ databases">
        <title>Corchorus capsularis genome sequencing.</title>
        <authorList>
            <person name="Alam M."/>
            <person name="Haque M.S."/>
            <person name="Islam M.S."/>
            <person name="Emdad E.M."/>
            <person name="Islam M.M."/>
            <person name="Ahmed B."/>
            <person name="Halim A."/>
            <person name="Hossen Q.M.M."/>
            <person name="Hossain M.Z."/>
            <person name="Ahmed R."/>
            <person name="Khan M.M."/>
            <person name="Islam R."/>
            <person name="Rashid M.M."/>
            <person name="Khan S.A."/>
            <person name="Rahman M.S."/>
            <person name="Alam M."/>
        </authorList>
    </citation>
    <scope>NUCLEOTIDE SEQUENCE [LARGE SCALE GENOMIC DNA]</scope>
    <source>
        <strain evidence="3">cv. CVL-1</strain>
        <tissue evidence="1">Whole seedling</tissue>
    </source>
</reference>
<sequence>KKTLRLAVKRVARKKKKGNDDEVMETMDADMADHGLAVAQESLKEQGGQERQEQNNQSSLGRIWWWGIWTPTG</sequence>
<name>A0A1R3K1K1_COCAP</name>
<evidence type="ECO:0000313" key="3">
    <source>
        <dbReference type="Proteomes" id="UP000188268"/>
    </source>
</evidence>
<evidence type="ECO:0000313" key="2">
    <source>
        <dbReference type="EMBL" id="OMP02128.1"/>
    </source>
</evidence>
<dbReference type="EMBL" id="AWWV01006557">
    <property type="protein sequence ID" value="OMP00962.1"/>
    <property type="molecule type" value="Genomic_DNA"/>
</dbReference>
<organism evidence="1 3">
    <name type="scientific">Corchorus capsularis</name>
    <name type="common">Jute</name>
    <dbReference type="NCBI Taxonomy" id="210143"/>
    <lineage>
        <taxon>Eukaryota</taxon>
        <taxon>Viridiplantae</taxon>
        <taxon>Streptophyta</taxon>
        <taxon>Embryophyta</taxon>
        <taxon>Tracheophyta</taxon>
        <taxon>Spermatophyta</taxon>
        <taxon>Magnoliopsida</taxon>
        <taxon>eudicotyledons</taxon>
        <taxon>Gunneridae</taxon>
        <taxon>Pentapetalae</taxon>
        <taxon>rosids</taxon>
        <taxon>malvids</taxon>
        <taxon>Malvales</taxon>
        <taxon>Malvaceae</taxon>
        <taxon>Grewioideae</taxon>
        <taxon>Apeibeae</taxon>
        <taxon>Corchorus</taxon>
    </lineage>
</organism>
<protein>
    <submittedName>
        <fullName evidence="1">Uncharacterized protein</fullName>
    </submittedName>
</protein>
<dbReference type="Gramene" id="OMP02128">
    <property type="protein sequence ID" value="OMP02128"/>
    <property type="gene ID" value="CCACVL1_02917"/>
</dbReference>
<dbReference type="AlphaFoldDB" id="A0A1R3K1K1"/>
<keyword evidence="3" id="KW-1185">Reference proteome</keyword>
<feature type="non-terminal residue" evidence="1">
    <location>
        <position position="1"/>
    </location>
</feature>
<gene>
    <name evidence="2" type="ORF">CCACVL1_02917</name>
    <name evidence="1" type="ORF">CCACVL1_03219</name>
</gene>
<dbReference type="Gramene" id="OMP00962">
    <property type="protein sequence ID" value="OMP00962"/>
    <property type="gene ID" value="CCACVL1_03219"/>
</dbReference>
<dbReference type="EMBL" id="AWWV01006300">
    <property type="protein sequence ID" value="OMP02128.1"/>
    <property type="molecule type" value="Genomic_DNA"/>
</dbReference>
<proteinExistence type="predicted"/>
<dbReference type="Proteomes" id="UP000188268">
    <property type="component" value="Unassembled WGS sequence"/>
</dbReference>
<evidence type="ECO:0000313" key="1">
    <source>
        <dbReference type="EMBL" id="OMP00962.1"/>
    </source>
</evidence>